<protein>
    <recommendedName>
        <fullName evidence="2">GST N-terminal domain-containing protein</fullName>
    </recommendedName>
</protein>
<dbReference type="Pfam" id="PF04399">
    <property type="entry name" value="Glutaredoxin2_C"/>
    <property type="match status" value="1"/>
</dbReference>
<dbReference type="CDD" id="cd03199">
    <property type="entry name" value="GST_C_GRX2"/>
    <property type="match status" value="1"/>
</dbReference>
<feature type="transmembrane region" description="Helical" evidence="1">
    <location>
        <begin position="37"/>
        <end position="56"/>
    </location>
</feature>
<proteinExistence type="predicted"/>
<dbReference type="InterPro" id="IPR011901">
    <property type="entry name" value="Grx2"/>
</dbReference>
<dbReference type="PROSITE" id="PS00195">
    <property type="entry name" value="GLUTAREDOXIN_1"/>
    <property type="match status" value="1"/>
</dbReference>
<dbReference type="Proteomes" id="UP000011713">
    <property type="component" value="Unassembled WGS sequence"/>
</dbReference>
<evidence type="ECO:0000256" key="1">
    <source>
        <dbReference type="SAM" id="Phobius"/>
    </source>
</evidence>
<dbReference type="SFLD" id="SFLDG01183">
    <property type="entry name" value="Grx2-like"/>
    <property type="match status" value="1"/>
</dbReference>
<dbReference type="Pfam" id="PF13409">
    <property type="entry name" value="GST_N_2"/>
    <property type="match status" value="1"/>
</dbReference>
<dbReference type="EMBL" id="JH597899">
    <property type="status" value="NOT_ANNOTATED_CDS"/>
    <property type="molecule type" value="Genomic_DNA"/>
</dbReference>
<dbReference type="SFLD" id="SFLDS00019">
    <property type="entry name" value="Glutathione_Transferase_(cytos"/>
    <property type="match status" value="1"/>
</dbReference>
<dbReference type="CDD" id="cd03037">
    <property type="entry name" value="GST_N_GRX2"/>
    <property type="match status" value="1"/>
</dbReference>
<dbReference type="NCBIfam" id="TIGR02182">
    <property type="entry name" value="GRXB"/>
    <property type="match status" value="1"/>
</dbReference>
<dbReference type="eggNOG" id="ENOG502RYF1">
    <property type="taxonomic scope" value="Eukaryota"/>
</dbReference>
<dbReference type="InterPro" id="IPR011767">
    <property type="entry name" value="GLR_AS"/>
</dbReference>
<dbReference type="VEuPathDB" id="FungiDB:HpaG810029"/>
<dbReference type="InterPro" id="IPR007494">
    <property type="entry name" value="Glutaredoxin2_C"/>
</dbReference>
<dbReference type="SFLD" id="SFLDG01204">
    <property type="entry name" value="Grx2-like.1"/>
    <property type="match status" value="1"/>
</dbReference>
<keyword evidence="4" id="KW-1185">Reference proteome</keyword>
<dbReference type="SUPFAM" id="SSF52833">
    <property type="entry name" value="Thioredoxin-like"/>
    <property type="match status" value="1"/>
</dbReference>
<reference evidence="3" key="2">
    <citation type="submission" date="2015-06" db="UniProtKB">
        <authorList>
            <consortium name="EnsemblProtists"/>
        </authorList>
    </citation>
    <scope>IDENTIFICATION</scope>
    <source>
        <strain evidence="3">Emoy2</strain>
    </source>
</reference>
<dbReference type="InterPro" id="IPR040079">
    <property type="entry name" value="Glutathione_S-Trfase"/>
</dbReference>
<accession>M4BU42</accession>
<dbReference type="PROSITE" id="PS50404">
    <property type="entry name" value="GST_NTER"/>
    <property type="match status" value="1"/>
</dbReference>
<evidence type="ECO:0000313" key="4">
    <source>
        <dbReference type="Proteomes" id="UP000011713"/>
    </source>
</evidence>
<dbReference type="AlphaFoldDB" id="M4BU42"/>
<dbReference type="EnsemblProtists" id="HpaT810029">
    <property type="protein sequence ID" value="HpaP810029"/>
    <property type="gene ID" value="HpaG810029"/>
</dbReference>
<name>M4BU42_HYAAE</name>
<dbReference type="PROSITE" id="PS51354">
    <property type="entry name" value="GLUTAREDOXIN_2"/>
    <property type="match status" value="1"/>
</dbReference>
<reference evidence="4" key="1">
    <citation type="journal article" date="2010" name="Science">
        <title>Signatures of adaptation to obligate biotrophy in the Hyaloperonospora arabidopsidis genome.</title>
        <authorList>
            <person name="Baxter L."/>
            <person name="Tripathy S."/>
            <person name="Ishaque N."/>
            <person name="Boot N."/>
            <person name="Cabral A."/>
            <person name="Kemen E."/>
            <person name="Thines M."/>
            <person name="Ah-Fong A."/>
            <person name="Anderson R."/>
            <person name="Badejoko W."/>
            <person name="Bittner-Eddy P."/>
            <person name="Boore J.L."/>
            <person name="Chibucos M.C."/>
            <person name="Coates M."/>
            <person name="Dehal P."/>
            <person name="Delehaunty K."/>
            <person name="Dong S."/>
            <person name="Downton P."/>
            <person name="Dumas B."/>
            <person name="Fabro G."/>
            <person name="Fronick C."/>
            <person name="Fuerstenberg S.I."/>
            <person name="Fulton L."/>
            <person name="Gaulin E."/>
            <person name="Govers F."/>
            <person name="Hughes L."/>
            <person name="Humphray S."/>
            <person name="Jiang R.H."/>
            <person name="Judelson H."/>
            <person name="Kamoun S."/>
            <person name="Kyung K."/>
            <person name="Meijer H."/>
            <person name="Minx P."/>
            <person name="Morris P."/>
            <person name="Nelson J."/>
            <person name="Phuntumart V."/>
            <person name="Qutob D."/>
            <person name="Rehmany A."/>
            <person name="Rougon-Cardoso A."/>
            <person name="Ryden P."/>
            <person name="Torto-Alalibo T."/>
            <person name="Studholme D."/>
            <person name="Wang Y."/>
            <person name="Win J."/>
            <person name="Wood J."/>
            <person name="Clifton S.W."/>
            <person name="Rogers J."/>
            <person name="Van den Ackerveken G."/>
            <person name="Jones J.D."/>
            <person name="McDowell J.M."/>
            <person name="Beynon J."/>
            <person name="Tyler B.M."/>
        </authorList>
    </citation>
    <scope>NUCLEOTIDE SEQUENCE [LARGE SCALE GENOMIC DNA]</scope>
    <source>
        <strain evidence="4">Emoy2</strain>
    </source>
</reference>
<dbReference type="Gene3D" id="1.20.1050.10">
    <property type="match status" value="1"/>
</dbReference>
<keyword evidence="1" id="KW-0812">Transmembrane</keyword>
<dbReference type="InterPro" id="IPR036249">
    <property type="entry name" value="Thioredoxin-like_sf"/>
</dbReference>
<sequence>MYKRLGLRVSSENLKALVPPIQDSRNQILVMSDASRVLGPFFIGSAAGAIAISLLLRRQLKTLKNVPMKLYIYDHCPFCVRARMIFGLKQVPHELVFLANHDEATPISLVGCKQVPILQLPDGRAIAESMDIVQYVDKHCGGPSVLSPSANRPEVRQWITDTAEVFRLLYHPRFHAASFAEFATRESREYYRVKKEKSIGMFKDALAKTPELVLQANSYLEQLASMFHTKHTVNETLSYDDVDLFGRLRGLTIVRDLKWPPQLREYLDNMSKKTDILLLDSMAM</sequence>
<dbReference type="InterPro" id="IPR004045">
    <property type="entry name" value="Glutathione_S-Trfase_N"/>
</dbReference>
<dbReference type="HOGENOM" id="CLU_072939_0_0_1"/>
<dbReference type="STRING" id="559515.M4BU42"/>
<dbReference type="OMA" id="NLTCVKG"/>
<keyword evidence="1" id="KW-0472">Membrane</keyword>
<evidence type="ECO:0000313" key="3">
    <source>
        <dbReference type="EnsemblProtists" id="HpaP810029"/>
    </source>
</evidence>
<feature type="domain" description="GST N-terminal" evidence="2">
    <location>
        <begin position="66"/>
        <end position="144"/>
    </location>
</feature>
<keyword evidence="1" id="KW-1133">Transmembrane helix</keyword>
<dbReference type="SUPFAM" id="SSF47616">
    <property type="entry name" value="GST C-terminal domain-like"/>
    <property type="match status" value="1"/>
</dbReference>
<evidence type="ECO:0000259" key="2">
    <source>
        <dbReference type="PROSITE" id="PS50404"/>
    </source>
</evidence>
<dbReference type="Gene3D" id="3.40.30.10">
    <property type="entry name" value="Glutaredoxin"/>
    <property type="match status" value="1"/>
</dbReference>
<dbReference type="InterPro" id="IPR036282">
    <property type="entry name" value="Glutathione-S-Trfase_C_sf"/>
</dbReference>
<organism evidence="3 4">
    <name type="scientific">Hyaloperonospora arabidopsidis (strain Emoy2)</name>
    <name type="common">Downy mildew agent</name>
    <name type="synonym">Peronospora arabidopsidis</name>
    <dbReference type="NCBI Taxonomy" id="559515"/>
    <lineage>
        <taxon>Eukaryota</taxon>
        <taxon>Sar</taxon>
        <taxon>Stramenopiles</taxon>
        <taxon>Oomycota</taxon>
        <taxon>Peronosporomycetes</taxon>
        <taxon>Peronosporales</taxon>
        <taxon>Peronosporaceae</taxon>
        <taxon>Hyaloperonospora</taxon>
    </lineage>
</organism>
<dbReference type="InParanoid" id="M4BU42"/>
<dbReference type="NCBIfam" id="NF007702">
    <property type="entry name" value="PRK10387.1"/>
    <property type="match status" value="1"/>
</dbReference>
<dbReference type="GO" id="GO:0005829">
    <property type="term" value="C:cytosol"/>
    <property type="evidence" value="ECO:0007669"/>
    <property type="project" value="InterPro"/>
</dbReference>